<protein>
    <recommendedName>
        <fullName evidence="4">AraC family transcriptional regulator</fullName>
    </recommendedName>
</protein>
<name>A0A0S2TG57_9GAMM</name>
<feature type="signal peptide" evidence="1">
    <location>
        <begin position="1"/>
        <end position="27"/>
    </location>
</feature>
<evidence type="ECO:0000313" key="3">
    <source>
        <dbReference type="Proteomes" id="UP000055136"/>
    </source>
</evidence>
<dbReference type="AlphaFoldDB" id="A0A0S2TG57"/>
<evidence type="ECO:0000256" key="1">
    <source>
        <dbReference type="SAM" id="SignalP"/>
    </source>
</evidence>
<evidence type="ECO:0008006" key="4">
    <source>
        <dbReference type="Google" id="ProtNLM"/>
    </source>
</evidence>
<gene>
    <name evidence="2" type="ORF">Tel_14010</name>
</gene>
<keyword evidence="3" id="KW-1185">Reference proteome</keyword>
<proteinExistence type="predicted"/>
<keyword evidence="1" id="KW-0732">Signal</keyword>
<dbReference type="KEGG" id="tee:Tel_14010"/>
<sequence length="178" mass="19460">MLSAKPLSLTRSLRLLLVLLPLSHSQAAEPVTADTVDRAALTQATLELQRDLLLAQEKLQDRERLGLALYLDITPSAKGKIQSIRISLDDQTVVQRDLTAVEQDLLTGGAMQELGVIALQPGTHVLKTTVTGSGRSVTKTLALDKSPGRDHLKITITTLLQQRSPDILYRHDTWAAIQ</sequence>
<dbReference type="EMBL" id="CP013099">
    <property type="protein sequence ID" value="ALP54160.1"/>
    <property type="molecule type" value="Genomic_DNA"/>
</dbReference>
<organism evidence="2 3">
    <name type="scientific">Candidatus Tenderia electrophaga</name>
    <dbReference type="NCBI Taxonomy" id="1748243"/>
    <lineage>
        <taxon>Bacteria</taxon>
        <taxon>Pseudomonadati</taxon>
        <taxon>Pseudomonadota</taxon>
        <taxon>Gammaproteobacteria</taxon>
        <taxon>Candidatus Tenderiales</taxon>
        <taxon>Candidatus Tenderiaceae</taxon>
        <taxon>Candidatus Tenderia</taxon>
    </lineage>
</organism>
<accession>A0A0S2TG57</accession>
<feature type="chain" id="PRO_5006605032" description="AraC family transcriptional regulator" evidence="1">
    <location>
        <begin position="28"/>
        <end position="178"/>
    </location>
</feature>
<evidence type="ECO:0000313" key="2">
    <source>
        <dbReference type="EMBL" id="ALP54160.1"/>
    </source>
</evidence>
<dbReference type="Proteomes" id="UP000055136">
    <property type="component" value="Chromosome"/>
</dbReference>
<dbReference type="STRING" id="1748243.Tel_14010"/>
<reference evidence="2" key="1">
    <citation type="submission" date="2015-10" db="EMBL/GenBank/DDBJ databases">
        <title>Description of Candidatus Tenderia electrophaga gen. nov, sp. nov., an Uncultivated Electroautotroph from a Biocathode Enrichment.</title>
        <authorList>
            <person name="Eddie B.J."/>
            <person name="Malanoski A.P."/>
            <person name="Wang Z."/>
            <person name="Hall R.J."/>
            <person name="Oh S.D."/>
            <person name="Heiner C."/>
            <person name="Lin B."/>
            <person name="Strycharz-Glaven S.M."/>
        </authorList>
    </citation>
    <scope>NUCLEOTIDE SEQUENCE [LARGE SCALE GENOMIC DNA]</scope>
    <source>
        <strain evidence="2">NRL1</strain>
    </source>
</reference>